<dbReference type="HOGENOM" id="CLU_035052_1_0_1"/>
<dbReference type="Pfam" id="PF00026">
    <property type="entry name" value="Asp"/>
    <property type="match status" value="1"/>
</dbReference>
<dbReference type="GO" id="GO:0006508">
    <property type="term" value="P:proteolysis"/>
    <property type="evidence" value="ECO:0007669"/>
    <property type="project" value="InterPro"/>
</dbReference>
<dbReference type="GO" id="GO:0000324">
    <property type="term" value="C:fungal-type vacuole"/>
    <property type="evidence" value="ECO:0007669"/>
    <property type="project" value="TreeGrafter"/>
</dbReference>
<dbReference type="STRING" id="1442368.A0A0D2GB97"/>
<dbReference type="EMBL" id="KN846973">
    <property type="protein sequence ID" value="KIW77898.1"/>
    <property type="molecule type" value="Genomic_DNA"/>
</dbReference>
<dbReference type="VEuPathDB" id="FungiDB:Z517_07731"/>
<dbReference type="Proteomes" id="UP000053029">
    <property type="component" value="Unassembled WGS sequence"/>
</dbReference>
<keyword evidence="4" id="KW-0732">Signal</keyword>
<dbReference type="Gene3D" id="2.40.70.10">
    <property type="entry name" value="Acid Proteases"/>
    <property type="match status" value="2"/>
</dbReference>
<proteinExistence type="inferred from homology"/>
<reference evidence="6 7" key="1">
    <citation type="submission" date="2015-01" db="EMBL/GenBank/DDBJ databases">
        <title>The Genome Sequence of Fonsecaea pedrosoi CBS 271.37.</title>
        <authorList>
            <consortium name="The Broad Institute Genomics Platform"/>
            <person name="Cuomo C."/>
            <person name="de Hoog S."/>
            <person name="Gorbushina A."/>
            <person name="Stielow B."/>
            <person name="Teixiera M."/>
            <person name="Abouelleil A."/>
            <person name="Chapman S.B."/>
            <person name="Priest M."/>
            <person name="Young S.K."/>
            <person name="Wortman J."/>
            <person name="Nusbaum C."/>
            <person name="Birren B."/>
        </authorList>
    </citation>
    <scope>NUCLEOTIDE SEQUENCE [LARGE SCALE GENOMIC DNA]</scope>
    <source>
        <strain evidence="6 7">CBS 271.37</strain>
    </source>
</reference>
<dbReference type="SUPFAM" id="SSF50630">
    <property type="entry name" value="Acid proteases"/>
    <property type="match status" value="1"/>
</dbReference>
<feature type="disulfide bond" evidence="3">
    <location>
        <begin position="338"/>
        <end position="369"/>
    </location>
</feature>
<feature type="signal peptide" evidence="4">
    <location>
        <begin position="1"/>
        <end position="19"/>
    </location>
</feature>
<gene>
    <name evidence="6" type="ORF">Z517_07731</name>
</gene>
<evidence type="ECO:0000256" key="2">
    <source>
        <dbReference type="PIRSR" id="PIRSR601461-1"/>
    </source>
</evidence>
<dbReference type="RefSeq" id="XP_013281706.1">
    <property type="nucleotide sequence ID" value="XM_013426252.1"/>
</dbReference>
<dbReference type="CDD" id="cd05471">
    <property type="entry name" value="pepsin_like"/>
    <property type="match status" value="1"/>
</dbReference>
<evidence type="ECO:0000313" key="6">
    <source>
        <dbReference type="EMBL" id="KIW77898.1"/>
    </source>
</evidence>
<feature type="active site" evidence="2">
    <location>
        <position position="90"/>
    </location>
</feature>
<evidence type="ECO:0000313" key="7">
    <source>
        <dbReference type="Proteomes" id="UP000053029"/>
    </source>
</evidence>
<dbReference type="PROSITE" id="PS51767">
    <property type="entry name" value="PEPTIDASE_A1"/>
    <property type="match status" value="1"/>
</dbReference>
<evidence type="ECO:0000256" key="1">
    <source>
        <dbReference type="ARBA" id="ARBA00007447"/>
    </source>
</evidence>
<dbReference type="InterPro" id="IPR021109">
    <property type="entry name" value="Peptidase_aspartic_dom_sf"/>
</dbReference>
<dbReference type="PANTHER" id="PTHR47966:SF47">
    <property type="entry name" value="ENDOPEPTIDASE, PUTATIVE (AFU_ORTHOLOGUE AFUA_3G01220)-RELATED"/>
    <property type="match status" value="1"/>
</dbReference>
<accession>A0A0D2GB97</accession>
<keyword evidence="3" id="KW-1015">Disulfide bond</keyword>
<dbReference type="PANTHER" id="PTHR47966">
    <property type="entry name" value="BETA-SITE APP-CLEAVING ENZYME, ISOFORM A-RELATED"/>
    <property type="match status" value="1"/>
</dbReference>
<dbReference type="GeneID" id="25307221"/>
<sequence>MSPIATSLTLFATFLLVHCSPTPLRRSEAEALVSRSFPVAPHTLPLKTVQRGSHSSKLRRQSEILIDPGYESHFLIEVSLGGQSVGLLVDTGSSDTWAVTTGFDCDPQFDCAFGDAITVNKAFELYTDAEFLINYVDGSYASGPLANTSVDIAGITVEEQTIGLATKVGIVGDGAMTGLIGLAYPCLTSAVEGGQPVIYSSIINTIFYEELTEPLFSMAISRDASETGYGGFLTIGGIPDTEDPRINAVGDFGSAPVELNPEIPSCGDYFTHYTIVPDGVAWADGAGNFADEDATPAYYVVDSGATLSRFPPAIAKAVNALFDPPATLNSQGLYVVSCDATLPQLSLFVGGVELPINPLDLVWFSGTTCVSGVQSIRGDTVVGVIGDSLMRSMLVVFDWGEKMVHFASRPVYDS</sequence>
<protein>
    <recommendedName>
        <fullName evidence="5">Peptidase A1 domain-containing protein</fullName>
    </recommendedName>
</protein>
<feature type="chain" id="PRO_5002253705" description="Peptidase A1 domain-containing protein" evidence="4">
    <location>
        <begin position="20"/>
        <end position="414"/>
    </location>
</feature>
<keyword evidence="7" id="KW-1185">Reference proteome</keyword>
<dbReference type="GO" id="GO:0004190">
    <property type="term" value="F:aspartic-type endopeptidase activity"/>
    <property type="evidence" value="ECO:0007669"/>
    <property type="project" value="InterPro"/>
</dbReference>
<evidence type="ECO:0000259" key="5">
    <source>
        <dbReference type="PROSITE" id="PS51767"/>
    </source>
</evidence>
<evidence type="ECO:0000256" key="3">
    <source>
        <dbReference type="PIRSR" id="PIRSR601461-2"/>
    </source>
</evidence>
<evidence type="ECO:0000256" key="4">
    <source>
        <dbReference type="SAM" id="SignalP"/>
    </source>
</evidence>
<organism evidence="6 7">
    <name type="scientific">Fonsecaea pedrosoi CBS 271.37</name>
    <dbReference type="NCBI Taxonomy" id="1442368"/>
    <lineage>
        <taxon>Eukaryota</taxon>
        <taxon>Fungi</taxon>
        <taxon>Dikarya</taxon>
        <taxon>Ascomycota</taxon>
        <taxon>Pezizomycotina</taxon>
        <taxon>Eurotiomycetes</taxon>
        <taxon>Chaetothyriomycetidae</taxon>
        <taxon>Chaetothyriales</taxon>
        <taxon>Herpotrichiellaceae</taxon>
        <taxon>Fonsecaea</taxon>
    </lineage>
</organism>
<dbReference type="PRINTS" id="PR00792">
    <property type="entry name" value="PEPSIN"/>
</dbReference>
<feature type="domain" description="Peptidase A1" evidence="5">
    <location>
        <begin position="74"/>
        <end position="407"/>
    </location>
</feature>
<feature type="active site" evidence="2">
    <location>
        <position position="302"/>
    </location>
</feature>
<dbReference type="InterPro" id="IPR001461">
    <property type="entry name" value="Aspartic_peptidase_A1"/>
</dbReference>
<dbReference type="AlphaFoldDB" id="A0A0D2GB97"/>
<dbReference type="InterPro" id="IPR034164">
    <property type="entry name" value="Pepsin-like_dom"/>
</dbReference>
<name>A0A0D2GB97_9EURO</name>
<comment type="similarity">
    <text evidence="1">Belongs to the peptidase A1 family.</text>
</comment>
<dbReference type="OrthoDB" id="15189at2759"/>
<dbReference type="InterPro" id="IPR033121">
    <property type="entry name" value="PEPTIDASE_A1"/>
</dbReference>